<evidence type="ECO:0000256" key="3">
    <source>
        <dbReference type="ARBA" id="ARBA00022473"/>
    </source>
</evidence>
<dbReference type="Gene3D" id="3.30.2460.20">
    <property type="match status" value="1"/>
</dbReference>
<dbReference type="AlphaFoldDB" id="A0A6J8BLH7"/>
<name>A0A6J8BLH7_MYTCO</name>
<evidence type="ECO:0000313" key="12">
    <source>
        <dbReference type="Proteomes" id="UP000507470"/>
    </source>
</evidence>
<dbReference type="Pfam" id="PF00110">
    <property type="entry name" value="wnt"/>
    <property type="match status" value="1"/>
</dbReference>
<keyword evidence="5" id="KW-0272">Extracellular matrix</keyword>
<comment type="function">
    <text evidence="9">Ligand for members of the frizzled family of seven transmembrane receptors.</text>
</comment>
<dbReference type="InterPro" id="IPR018161">
    <property type="entry name" value="Wnt_CS"/>
</dbReference>
<dbReference type="PANTHER" id="PTHR12027">
    <property type="entry name" value="WNT RELATED"/>
    <property type="match status" value="1"/>
</dbReference>
<keyword evidence="12" id="KW-1185">Reference proteome</keyword>
<evidence type="ECO:0000256" key="4">
    <source>
        <dbReference type="ARBA" id="ARBA00022525"/>
    </source>
</evidence>
<evidence type="ECO:0000256" key="7">
    <source>
        <dbReference type="ARBA" id="ARBA00023157"/>
    </source>
</evidence>
<keyword evidence="7" id="KW-1015">Disulfide bond</keyword>
<dbReference type="PANTHER" id="PTHR12027:SF97">
    <property type="entry name" value="PROTEIN WNT-4"/>
    <property type="match status" value="1"/>
</dbReference>
<sequence>MLLNQVLLFFGIICSISSSPTVLAYFGLTSRDPIISFLSNWEQNSIEERTNMIEKDKLCEMLNLHKKQKRMCRRGTGIAEALLEAIRISVIECHYQFRYERWNCSLADPYRQKILQKGFKETSFLFAVSSAGLVHSISRGCSTGRLDRCTCDESKNLQNEEAWRWGGCGDNIKFGLKFTRRFLKRAKRNGKDVLARVNRHNSHLGIKVVKNHVETKCKCHGVSGSCTVQTCWRQLSPFNIIGEILKNKYENSQQVEIDNNHANRKTAHKRRSTKMSVVANKMPPRRMEMIHIDSSPSFCRQSRYSEGTKARECIKDRNCNSICCGRGYNVQTKTVSRPCKCEVVWCCQFRCQQCLIDEEIHSCK</sequence>
<gene>
    <name evidence="11" type="ORF">MCOR_19377</name>
</gene>
<dbReference type="PROSITE" id="PS00246">
    <property type="entry name" value="WNT1"/>
    <property type="match status" value="1"/>
</dbReference>
<keyword evidence="10" id="KW-0732">Signal</keyword>
<dbReference type="GO" id="GO:0045165">
    <property type="term" value="P:cell fate commitment"/>
    <property type="evidence" value="ECO:0007669"/>
    <property type="project" value="TreeGrafter"/>
</dbReference>
<dbReference type="GO" id="GO:0030182">
    <property type="term" value="P:neuron differentiation"/>
    <property type="evidence" value="ECO:0007669"/>
    <property type="project" value="TreeGrafter"/>
</dbReference>
<evidence type="ECO:0000256" key="2">
    <source>
        <dbReference type="ARBA" id="ARBA00005683"/>
    </source>
</evidence>
<keyword evidence="4" id="KW-0964">Secreted</keyword>
<accession>A0A6J8BLH7</accession>
<dbReference type="InterPro" id="IPR005817">
    <property type="entry name" value="Wnt"/>
</dbReference>
<dbReference type="PRINTS" id="PR01349">
    <property type="entry name" value="WNTPROTEIN"/>
</dbReference>
<dbReference type="EMBL" id="CACVKT020003420">
    <property type="protein sequence ID" value="CAC5383654.1"/>
    <property type="molecule type" value="Genomic_DNA"/>
</dbReference>
<protein>
    <recommendedName>
        <fullName evidence="9">Protein Wnt</fullName>
    </recommendedName>
</protein>
<evidence type="ECO:0000256" key="9">
    <source>
        <dbReference type="RuleBase" id="RU003500"/>
    </source>
</evidence>
<feature type="chain" id="PRO_5026894701" description="Protein Wnt" evidence="10">
    <location>
        <begin position="19"/>
        <end position="364"/>
    </location>
</feature>
<dbReference type="GO" id="GO:0005125">
    <property type="term" value="F:cytokine activity"/>
    <property type="evidence" value="ECO:0007669"/>
    <property type="project" value="TreeGrafter"/>
</dbReference>
<dbReference type="Proteomes" id="UP000507470">
    <property type="component" value="Unassembled WGS sequence"/>
</dbReference>
<evidence type="ECO:0000256" key="6">
    <source>
        <dbReference type="ARBA" id="ARBA00022687"/>
    </source>
</evidence>
<evidence type="ECO:0000256" key="1">
    <source>
        <dbReference type="ARBA" id="ARBA00004498"/>
    </source>
</evidence>
<evidence type="ECO:0000256" key="5">
    <source>
        <dbReference type="ARBA" id="ARBA00022530"/>
    </source>
</evidence>
<feature type="signal peptide" evidence="10">
    <location>
        <begin position="1"/>
        <end position="18"/>
    </location>
</feature>
<keyword evidence="6 9" id="KW-0879">Wnt signaling pathway</keyword>
<keyword evidence="8" id="KW-0449">Lipoprotein</keyword>
<organism evidence="11 12">
    <name type="scientific">Mytilus coruscus</name>
    <name type="common">Sea mussel</name>
    <dbReference type="NCBI Taxonomy" id="42192"/>
    <lineage>
        <taxon>Eukaryota</taxon>
        <taxon>Metazoa</taxon>
        <taxon>Spiralia</taxon>
        <taxon>Lophotrochozoa</taxon>
        <taxon>Mollusca</taxon>
        <taxon>Bivalvia</taxon>
        <taxon>Autobranchia</taxon>
        <taxon>Pteriomorphia</taxon>
        <taxon>Mytilida</taxon>
        <taxon>Mytiloidea</taxon>
        <taxon>Mytilidae</taxon>
        <taxon>Mytilinae</taxon>
        <taxon>Mytilus</taxon>
    </lineage>
</organism>
<dbReference type="OrthoDB" id="5945655at2759"/>
<evidence type="ECO:0000256" key="10">
    <source>
        <dbReference type="SAM" id="SignalP"/>
    </source>
</evidence>
<evidence type="ECO:0000313" key="11">
    <source>
        <dbReference type="EMBL" id="CAC5383654.1"/>
    </source>
</evidence>
<proteinExistence type="inferred from homology"/>
<dbReference type="GO" id="GO:0005109">
    <property type="term" value="F:frizzled binding"/>
    <property type="evidence" value="ECO:0007669"/>
    <property type="project" value="TreeGrafter"/>
</dbReference>
<dbReference type="GO" id="GO:0060070">
    <property type="term" value="P:canonical Wnt signaling pathway"/>
    <property type="evidence" value="ECO:0007669"/>
    <property type="project" value="TreeGrafter"/>
</dbReference>
<dbReference type="GO" id="GO:0005615">
    <property type="term" value="C:extracellular space"/>
    <property type="evidence" value="ECO:0007669"/>
    <property type="project" value="TreeGrafter"/>
</dbReference>
<comment type="similarity">
    <text evidence="2 9">Belongs to the Wnt family.</text>
</comment>
<dbReference type="InterPro" id="IPR043158">
    <property type="entry name" value="Wnt_C"/>
</dbReference>
<evidence type="ECO:0000256" key="8">
    <source>
        <dbReference type="ARBA" id="ARBA00023288"/>
    </source>
</evidence>
<reference evidence="11 12" key="1">
    <citation type="submission" date="2020-06" db="EMBL/GenBank/DDBJ databases">
        <authorList>
            <person name="Li R."/>
            <person name="Bekaert M."/>
        </authorList>
    </citation>
    <scope>NUCLEOTIDE SEQUENCE [LARGE SCALE GENOMIC DNA]</scope>
    <source>
        <strain evidence="12">wild</strain>
    </source>
</reference>
<dbReference type="SMART" id="SM00097">
    <property type="entry name" value="WNT1"/>
    <property type="match status" value="1"/>
</dbReference>
<comment type="subcellular location">
    <subcellularLocation>
        <location evidence="1 9">Secreted</location>
        <location evidence="1 9">Extracellular space</location>
        <location evidence="1 9">Extracellular matrix</location>
    </subcellularLocation>
</comment>
<keyword evidence="3 9" id="KW-0217">Developmental protein</keyword>
<dbReference type="CDD" id="cd19341">
    <property type="entry name" value="Wnt_Wnt9"/>
    <property type="match status" value="1"/>
</dbReference>